<dbReference type="FunCoup" id="A0A7I4EJJ7">
    <property type="interactions" value="1887"/>
</dbReference>
<feature type="transmembrane region" description="Helical" evidence="8">
    <location>
        <begin position="224"/>
        <end position="249"/>
    </location>
</feature>
<evidence type="ECO:0000256" key="1">
    <source>
        <dbReference type="ARBA" id="ARBA00004477"/>
    </source>
</evidence>
<evidence type="ECO:0000256" key="8">
    <source>
        <dbReference type="SAM" id="Phobius"/>
    </source>
</evidence>
<dbReference type="InParanoid" id="A0A7I4EJJ7"/>
<dbReference type="Proteomes" id="UP000006727">
    <property type="component" value="Chromosome 8"/>
</dbReference>
<dbReference type="Pfam" id="PF06699">
    <property type="entry name" value="PIG-F"/>
    <property type="match status" value="1"/>
</dbReference>
<evidence type="ECO:0000313" key="10">
    <source>
        <dbReference type="Proteomes" id="UP000006727"/>
    </source>
</evidence>
<evidence type="ECO:0000256" key="6">
    <source>
        <dbReference type="ARBA" id="ARBA00022989"/>
    </source>
</evidence>
<dbReference type="GO" id="GO:0005789">
    <property type="term" value="C:endoplasmic reticulum membrane"/>
    <property type="evidence" value="ECO:0007669"/>
    <property type="project" value="UniProtKB-SubCell"/>
</dbReference>
<dbReference type="InterPro" id="IPR009580">
    <property type="entry name" value="GPI_biosynthesis_protein_Pig-F"/>
</dbReference>
<evidence type="ECO:0008006" key="11">
    <source>
        <dbReference type="Google" id="ProtNLM"/>
    </source>
</evidence>
<keyword evidence="4 8" id="KW-0812">Transmembrane</keyword>
<gene>
    <name evidence="9" type="primary">LOC112285555</name>
</gene>
<reference evidence="9 10" key="2">
    <citation type="journal article" date="2018" name="Plant J.">
        <title>The Physcomitrella patens chromosome-scale assembly reveals moss genome structure and evolution.</title>
        <authorList>
            <person name="Lang D."/>
            <person name="Ullrich K.K."/>
            <person name="Murat F."/>
            <person name="Fuchs J."/>
            <person name="Jenkins J."/>
            <person name="Haas F.B."/>
            <person name="Piednoel M."/>
            <person name="Gundlach H."/>
            <person name="Van Bel M."/>
            <person name="Meyberg R."/>
            <person name="Vives C."/>
            <person name="Morata J."/>
            <person name="Symeonidi A."/>
            <person name="Hiss M."/>
            <person name="Muchero W."/>
            <person name="Kamisugi Y."/>
            <person name="Saleh O."/>
            <person name="Blanc G."/>
            <person name="Decker E.L."/>
            <person name="van Gessel N."/>
            <person name="Grimwood J."/>
            <person name="Hayes R.D."/>
            <person name="Graham S.W."/>
            <person name="Gunter L.E."/>
            <person name="McDaniel S.F."/>
            <person name="Hoernstein S.N.W."/>
            <person name="Larsson A."/>
            <person name="Li F.W."/>
            <person name="Perroud P.F."/>
            <person name="Phillips J."/>
            <person name="Ranjan P."/>
            <person name="Rokshar D.S."/>
            <person name="Rothfels C.J."/>
            <person name="Schneider L."/>
            <person name="Shu S."/>
            <person name="Stevenson D.W."/>
            <person name="Thummler F."/>
            <person name="Tillich M."/>
            <person name="Villarreal Aguilar J.C."/>
            <person name="Widiez T."/>
            <person name="Wong G.K."/>
            <person name="Wymore A."/>
            <person name="Zhang Y."/>
            <person name="Zimmer A.D."/>
            <person name="Quatrano R.S."/>
            <person name="Mayer K.F.X."/>
            <person name="Goodstein D."/>
            <person name="Casacuberta J.M."/>
            <person name="Vandepoele K."/>
            <person name="Reski R."/>
            <person name="Cuming A.C."/>
            <person name="Tuskan G.A."/>
            <person name="Maumus F."/>
            <person name="Salse J."/>
            <person name="Schmutz J."/>
            <person name="Rensing S.A."/>
        </authorList>
    </citation>
    <scope>NUCLEOTIDE SEQUENCE [LARGE SCALE GENOMIC DNA]</scope>
    <source>
        <strain evidence="9 10">cv. Gransden 2004</strain>
    </source>
</reference>
<keyword evidence="6 8" id="KW-1133">Transmembrane helix</keyword>
<keyword evidence="10" id="KW-1185">Reference proteome</keyword>
<reference evidence="9" key="3">
    <citation type="submission" date="2020-12" db="UniProtKB">
        <authorList>
            <consortium name="EnsemblPlants"/>
        </authorList>
    </citation>
    <scope>IDENTIFICATION</scope>
</reference>
<keyword evidence="5" id="KW-0256">Endoplasmic reticulum</keyword>
<dbReference type="EMBL" id="ABEU02000008">
    <property type="status" value="NOT_ANNOTATED_CDS"/>
    <property type="molecule type" value="Genomic_DNA"/>
</dbReference>
<evidence type="ECO:0000256" key="4">
    <source>
        <dbReference type="ARBA" id="ARBA00022692"/>
    </source>
</evidence>
<dbReference type="OrthoDB" id="17366at2759"/>
<keyword evidence="7 8" id="KW-0472">Membrane</keyword>
<evidence type="ECO:0000256" key="5">
    <source>
        <dbReference type="ARBA" id="ARBA00022824"/>
    </source>
</evidence>
<comment type="pathway">
    <text evidence="2">Glycolipid biosynthesis; glycosylphosphatidylinositol-anchor biosynthesis.</text>
</comment>
<evidence type="ECO:0000313" key="9">
    <source>
        <dbReference type="EnsemblPlants" id="Pp3c8_15970V3.2"/>
    </source>
</evidence>
<dbReference type="RefSeq" id="XP_024382236.1">
    <property type="nucleotide sequence ID" value="XM_024526468.2"/>
</dbReference>
<dbReference type="GO" id="GO:0006506">
    <property type="term" value="P:GPI anchor biosynthetic process"/>
    <property type="evidence" value="ECO:0007669"/>
    <property type="project" value="UniProtKB-UniPathway"/>
</dbReference>
<feature type="transmembrane region" description="Helical" evidence="8">
    <location>
        <begin position="84"/>
        <end position="108"/>
    </location>
</feature>
<comment type="subcellular location">
    <subcellularLocation>
        <location evidence="1">Endoplasmic reticulum membrane</location>
        <topology evidence="1">Multi-pass membrane protein</topology>
    </subcellularLocation>
</comment>
<feature type="transmembrane region" description="Helical" evidence="8">
    <location>
        <begin position="51"/>
        <end position="72"/>
    </location>
</feature>
<dbReference type="EnsemblPlants" id="Pp3c8_15970V3.2">
    <property type="protein sequence ID" value="Pp3c8_15970V3.2"/>
    <property type="gene ID" value="Pp3c8_15970"/>
</dbReference>
<organism evidence="9 10">
    <name type="scientific">Physcomitrium patens</name>
    <name type="common">Spreading-leaved earth moss</name>
    <name type="synonym">Physcomitrella patens</name>
    <dbReference type="NCBI Taxonomy" id="3218"/>
    <lineage>
        <taxon>Eukaryota</taxon>
        <taxon>Viridiplantae</taxon>
        <taxon>Streptophyta</taxon>
        <taxon>Embryophyta</taxon>
        <taxon>Bryophyta</taxon>
        <taxon>Bryophytina</taxon>
        <taxon>Bryopsida</taxon>
        <taxon>Funariidae</taxon>
        <taxon>Funariales</taxon>
        <taxon>Funariaceae</taxon>
        <taxon>Physcomitrium</taxon>
    </lineage>
</organism>
<sequence length="259" mass="28089">MYIRSNSSSLVQFDCWCCVWRLLQFFAAMADQQTAELRNDLPRVVDGPSPIALFLLQGLCGAAVVVGMKALPDYYGMNLVAHPVATIQLSLAVTLPTVIVAHSLMMVFSSSPRPAWRCIGGGLISLPVGALLAALLALAFGAPASLQYASGTFHWACLMSVLVALPAAIVLGSFWPDWQRIFAFTRPRGGMERAICIPAHGAVIGAWIGAFPMPLDWERPWQEWPISCTYGAVGGYLIGLTVSMLLLFIHPRDVRSKVD</sequence>
<feature type="transmembrane region" description="Helical" evidence="8">
    <location>
        <begin position="194"/>
        <end position="212"/>
    </location>
</feature>
<dbReference type="AlphaFoldDB" id="A0A7I4EJJ7"/>
<dbReference type="KEGG" id="ppp:112285555"/>
<proteinExistence type="predicted"/>
<reference evidence="9 10" key="1">
    <citation type="journal article" date="2008" name="Science">
        <title>The Physcomitrella genome reveals evolutionary insights into the conquest of land by plants.</title>
        <authorList>
            <person name="Rensing S."/>
            <person name="Lang D."/>
            <person name="Zimmer A."/>
            <person name="Terry A."/>
            <person name="Salamov A."/>
            <person name="Shapiro H."/>
            <person name="Nishiyama T."/>
            <person name="Perroud P.-F."/>
            <person name="Lindquist E."/>
            <person name="Kamisugi Y."/>
            <person name="Tanahashi T."/>
            <person name="Sakakibara K."/>
            <person name="Fujita T."/>
            <person name="Oishi K."/>
            <person name="Shin-I T."/>
            <person name="Kuroki Y."/>
            <person name="Toyoda A."/>
            <person name="Suzuki Y."/>
            <person name="Hashimoto A."/>
            <person name="Yamaguchi K."/>
            <person name="Sugano A."/>
            <person name="Kohara Y."/>
            <person name="Fujiyama A."/>
            <person name="Anterola A."/>
            <person name="Aoki S."/>
            <person name="Ashton N."/>
            <person name="Barbazuk W.B."/>
            <person name="Barker E."/>
            <person name="Bennetzen J."/>
            <person name="Bezanilla M."/>
            <person name="Blankenship R."/>
            <person name="Cho S.H."/>
            <person name="Dutcher S."/>
            <person name="Estelle M."/>
            <person name="Fawcett J.A."/>
            <person name="Gundlach H."/>
            <person name="Hanada K."/>
            <person name="Heyl A."/>
            <person name="Hicks K.A."/>
            <person name="Hugh J."/>
            <person name="Lohr M."/>
            <person name="Mayer K."/>
            <person name="Melkozernov A."/>
            <person name="Murata T."/>
            <person name="Nelson D."/>
            <person name="Pils B."/>
            <person name="Prigge M."/>
            <person name="Reiss B."/>
            <person name="Renner T."/>
            <person name="Rombauts S."/>
            <person name="Rushton P."/>
            <person name="Sanderfoot A."/>
            <person name="Schween G."/>
            <person name="Shiu S.-H."/>
            <person name="Stueber K."/>
            <person name="Theodoulou F.L."/>
            <person name="Tu H."/>
            <person name="Van de Peer Y."/>
            <person name="Verrier P.J."/>
            <person name="Waters E."/>
            <person name="Wood A."/>
            <person name="Yang L."/>
            <person name="Cove D."/>
            <person name="Cuming A."/>
            <person name="Hasebe M."/>
            <person name="Lucas S."/>
            <person name="Mishler D.B."/>
            <person name="Reski R."/>
            <person name="Grigoriev I."/>
            <person name="Quatrano R.S."/>
            <person name="Boore J.L."/>
        </authorList>
    </citation>
    <scope>NUCLEOTIDE SEQUENCE [LARGE SCALE GENOMIC DNA]</scope>
    <source>
        <strain evidence="9 10">cv. Gransden 2004</strain>
    </source>
</reference>
<dbReference type="UniPathway" id="UPA00196"/>
<feature type="transmembrane region" description="Helical" evidence="8">
    <location>
        <begin position="120"/>
        <end position="141"/>
    </location>
</feature>
<name>A0A7I4EJJ7_PHYPA</name>
<dbReference type="GeneID" id="112285555"/>
<dbReference type="Gramene" id="Pp3c8_15970V3.2">
    <property type="protein sequence ID" value="Pp3c8_15970V3.2"/>
    <property type="gene ID" value="Pp3c8_15970"/>
</dbReference>
<keyword evidence="3" id="KW-0337">GPI-anchor biosynthesis</keyword>
<protein>
    <recommendedName>
        <fullName evidence="11">Glycosylphosphatidylinositol anchor biosynthesis protein 11</fullName>
    </recommendedName>
</protein>
<evidence type="ECO:0000256" key="3">
    <source>
        <dbReference type="ARBA" id="ARBA00022502"/>
    </source>
</evidence>
<evidence type="ECO:0000256" key="7">
    <source>
        <dbReference type="ARBA" id="ARBA00023136"/>
    </source>
</evidence>
<feature type="transmembrane region" description="Helical" evidence="8">
    <location>
        <begin position="153"/>
        <end position="174"/>
    </location>
</feature>
<evidence type="ECO:0000256" key="2">
    <source>
        <dbReference type="ARBA" id="ARBA00004687"/>
    </source>
</evidence>
<accession>A0A7I4EJJ7</accession>